<dbReference type="SUPFAM" id="SSF55729">
    <property type="entry name" value="Acyl-CoA N-acyltransferases (Nat)"/>
    <property type="match status" value="1"/>
</dbReference>
<comment type="caution">
    <text evidence="2">The sequence shown here is derived from an EMBL/GenBank/DDBJ whole genome shotgun (WGS) entry which is preliminary data.</text>
</comment>
<dbReference type="Gene3D" id="3.40.630.30">
    <property type="match status" value="1"/>
</dbReference>
<reference evidence="2 3" key="1">
    <citation type="submission" date="2024-09" db="EMBL/GenBank/DDBJ databases">
        <authorList>
            <person name="Sun Q."/>
            <person name="Mori K."/>
        </authorList>
    </citation>
    <scope>NUCLEOTIDE SEQUENCE [LARGE SCALE GENOMIC DNA]</scope>
    <source>
        <strain evidence="2 3">CCM 8545</strain>
    </source>
</reference>
<keyword evidence="3" id="KW-1185">Reference proteome</keyword>
<dbReference type="CDD" id="cd04301">
    <property type="entry name" value="NAT_SF"/>
    <property type="match status" value="1"/>
</dbReference>
<evidence type="ECO:0000313" key="3">
    <source>
        <dbReference type="Proteomes" id="UP001589758"/>
    </source>
</evidence>
<keyword evidence="2" id="KW-0012">Acyltransferase</keyword>
<dbReference type="InterPro" id="IPR016181">
    <property type="entry name" value="Acyl_CoA_acyltransferase"/>
</dbReference>
<proteinExistence type="predicted"/>
<dbReference type="PROSITE" id="PS51186">
    <property type="entry name" value="GNAT"/>
    <property type="match status" value="1"/>
</dbReference>
<evidence type="ECO:0000259" key="1">
    <source>
        <dbReference type="PROSITE" id="PS51186"/>
    </source>
</evidence>
<name>A0ABV6C8E9_9GAMM</name>
<accession>A0ABV6C8E9</accession>
<dbReference type="GO" id="GO:0016746">
    <property type="term" value="F:acyltransferase activity"/>
    <property type="evidence" value="ECO:0007669"/>
    <property type="project" value="UniProtKB-KW"/>
</dbReference>
<gene>
    <name evidence="2" type="ORF">ACFFIT_03875</name>
</gene>
<protein>
    <submittedName>
        <fullName evidence="2">GNAT family N-acetyltransferase</fullName>
        <ecNumber evidence="2">2.3.1.-</ecNumber>
    </submittedName>
</protein>
<dbReference type="RefSeq" id="WP_385876341.1">
    <property type="nucleotide sequence ID" value="NZ_JBHLXE010000038.1"/>
</dbReference>
<keyword evidence="2" id="KW-0808">Transferase</keyword>
<evidence type="ECO:0000313" key="2">
    <source>
        <dbReference type="EMBL" id="MFC0179244.1"/>
    </source>
</evidence>
<dbReference type="EC" id="2.3.1.-" evidence="2"/>
<dbReference type="Pfam" id="PF13508">
    <property type="entry name" value="Acetyltransf_7"/>
    <property type="match status" value="1"/>
</dbReference>
<sequence length="158" mass="18528">MQVRIRSLEREDLVSVALIVDDNQLFPSEALVEMTANYFEKTSNDKWFVVCNEFNEIIAVAYAIPEMMTNQTWNLLLIAVLKSWQNKSIGSQLITFIEQYLQANNARLLIIETSSMPEFEHARSFYQKLGYQITGQIPDFYDEQDDKIILFKRLFNKE</sequence>
<dbReference type="EMBL" id="JBHLXE010000038">
    <property type="protein sequence ID" value="MFC0179244.1"/>
    <property type="molecule type" value="Genomic_DNA"/>
</dbReference>
<dbReference type="Proteomes" id="UP001589758">
    <property type="component" value="Unassembled WGS sequence"/>
</dbReference>
<dbReference type="InterPro" id="IPR000182">
    <property type="entry name" value="GNAT_dom"/>
</dbReference>
<feature type="domain" description="N-acetyltransferase" evidence="1">
    <location>
        <begin position="3"/>
        <end position="155"/>
    </location>
</feature>
<organism evidence="2 3">
    <name type="scientific">Thorsellia kenyensis</name>
    <dbReference type="NCBI Taxonomy" id="1549888"/>
    <lineage>
        <taxon>Bacteria</taxon>
        <taxon>Pseudomonadati</taxon>
        <taxon>Pseudomonadota</taxon>
        <taxon>Gammaproteobacteria</taxon>
        <taxon>Enterobacterales</taxon>
        <taxon>Thorselliaceae</taxon>
        <taxon>Thorsellia</taxon>
    </lineage>
</organism>